<keyword evidence="2" id="KW-0547">Nucleotide-binding</keyword>
<dbReference type="PROSITE" id="PS50893">
    <property type="entry name" value="ABC_TRANSPORTER_2"/>
    <property type="match status" value="1"/>
</dbReference>
<evidence type="ECO:0000313" key="6">
    <source>
        <dbReference type="Proteomes" id="UP000285710"/>
    </source>
</evidence>
<dbReference type="InterPro" id="IPR027417">
    <property type="entry name" value="P-loop_NTPase"/>
</dbReference>
<dbReference type="InterPro" id="IPR003439">
    <property type="entry name" value="ABC_transporter-like_ATP-bd"/>
</dbReference>
<dbReference type="PANTHER" id="PTHR42781:SF4">
    <property type="entry name" value="SPERMIDINE_PUTRESCINE IMPORT ATP-BINDING PROTEIN POTA"/>
    <property type="match status" value="1"/>
</dbReference>
<organism evidence="5 6">
    <name type="scientific">Paenirhodobacter populi</name>
    <dbReference type="NCBI Taxonomy" id="2306993"/>
    <lineage>
        <taxon>Bacteria</taxon>
        <taxon>Pseudomonadati</taxon>
        <taxon>Pseudomonadota</taxon>
        <taxon>Alphaproteobacteria</taxon>
        <taxon>Rhodobacterales</taxon>
        <taxon>Rhodobacter group</taxon>
        <taxon>Paenirhodobacter</taxon>
    </lineage>
</organism>
<evidence type="ECO:0000256" key="2">
    <source>
        <dbReference type="ARBA" id="ARBA00022741"/>
    </source>
</evidence>
<keyword evidence="6" id="KW-1185">Reference proteome</keyword>
<proteinExistence type="predicted"/>
<dbReference type="InterPro" id="IPR050093">
    <property type="entry name" value="ABC_SmlMolc_Importer"/>
</dbReference>
<dbReference type="Proteomes" id="UP000285710">
    <property type="component" value="Unassembled WGS sequence"/>
</dbReference>
<dbReference type="InterPro" id="IPR003593">
    <property type="entry name" value="AAA+_ATPase"/>
</dbReference>
<dbReference type="AlphaFoldDB" id="A0A443IRF9"/>
<protein>
    <submittedName>
        <fullName evidence="5">ABC transporter ATP-binding protein</fullName>
    </submittedName>
</protein>
<dbReference type="InterPro" id="IPR013611">
    <property type="entry name" value="Transp-assoc_OB_typ2"/>
</dbReference>
<dbReference type="FunFam" id="3.40.50.300:FF:000425">
    <property type="entry name" value="Probable ABC transporter, ATP-binding subunit"/>
    <property type="match status" value="1"/>
</dbReference>
<reference evidence="5 6" key="1">
    <citation type="submission" date="2019-01" db="EMBL/GenBank/DDBJ databases">
        <title>Sinorhodobacter populi sp. nov. isolated from the symptomatic bark tissue of Populus euramericana canker.</title>
        <authorList>
            <person name="Xu G."/>
        </authorList>
    </citation>
    <scope>NUCLEOTIDE SEQUENCE [LARGE SCALE GENOMIC DNA]</scope>
    <source>
        <strain evidence="5 6">2D-5</strain>
    </source>
</reference>
<dbReference type="RefSeq" id="WP_128270253.1">
    <property type="nucleotide sequence ID" value="NZ_SAUW01000015.1"/>
</dbReference>
<dbReference type="GO" id="GO:0016887">
    <property type="term" value="F:ATP hydrolysis activity"/>
    <property type="evidence" value="ECO:0007669"/>
    <property type="project" value="InterPro"/>
</dbReference>
<dbReference type="GO" id="GO:0005524">
    <property type="term" value="F:ATP binding"/>
    <property type="evidence" value="ECO:0007669"/>
    <property type="project" value="UniProtKB-KW"/>
</dbReference>
<dbReference type="Gene3D" id="3.40.50.300">
    <property type="entry name" value="P-loop containing nucleotide triphosphate hydrolases"/>
    <property type="match status" value="1"/>
</dbReference>
<sequence length="333" mass="36695">MSETTSDQTLSIQGINKRYGTFQALNDVGLDVKRGEFLTLLGPSGSGKTTLLMSVAGFIQPDSGRIRLGARDITYAAPEKRNFGMVFQGYALFPHLRVRENVAFPLKMRGIRGEAAAKSVTEALELVGLADKGERYPRELSGGQQQRVALARAIVFQPHLLLLDEPLSALDTQLRGQLQTELKRLHRAVGLTFIYVTHDQGEALSMSDRIAVMKDGEIVQLGAPPELYKRPASRFVAEFLGVENFLPERLTGRPGLLAVRAAALVLAGEAGRIRARVTDRDYHGAEIRYTAQSECGLPLRFNLNLRDAVQVPQENDTITLDWQDKDALPFPAT</sequence>
<reference evidence="5 6" key="2">
    <citation type="submission" date="2019-01" db="EMBL/GenBank/DDBJ databases">
        <authorList>
            <person name="Li Y."/>
        </authorList>
    </citation>
    <scope>NUCLEOTIDE SEQUENCE [LARGE SCALE GENOMIC DNA]</scope>
    <source>
        <strain evidence="5 6">2D-5</strain>
    </source>
</reference>
<dbReference type="SUPFAM" id="SSF52540">
    <property type="entry name" value="P-loop containing nucleoside triphosphate hydrolases"/>
    <property type="match status" value="1"/>
</dbReference>
<dbReference type="EMBL" id="SAUW01000015">
    <property type="protein sequence ID" value="RWR09222.1"/>
    <property type="molecule type" value="Genomic_DNA"/>
</dbReference>
<evidence type="ECO:0000313" key="5">
    <source>
        <dbReference type="EMBL" id="RWR09222.1"/>
    </source>
</evidence>
<evidence type="ECO:0000256" key="3">
    <source>
        <dbReference type="ARBA" id="ARBA00022840"/>
    </source>
</evidence>
<dbReference type="PANTHER" id="PTHR42781">
    <property type="entry name" value="SPERMIDINE/PUTRESCINE IMPORT ATP-BINDING PROTEIN POTA"/>
    <property type="match status" value="1"/>
</dbReference>
<dbReference type="SMART" id="SM00382">
    <property type="entry name" value="AAA"/>
    <property type="match status" value="1"/>
</dbReference>
<keyword evidence="3 5" id="KW-0067">ATP-binding</keyword>
<accession>A0A443IRF9</accession>
<evidence type="ECO:0000256" key="1">
    <source>
        <dbReference type="ARBA" id="ARBA00022448"/>
    </source>
</evidence>
<dbReference type="InterPro" id="IPR017871">
    <property type="entry name" value="ABC_transporter-like_CS"/>
</dbReference>
<gene>
    <name evidence="5" type="ORF">D2T33_14620</name>
</gene>
<keyword evidence="1" id="KW-0813">Transport</keyword>
<dbReference type="GO" id="GO:0022857">
    <property type="term" value="F:transmembrane transporter activity"/>
    <property type="evidence" value="ECO:0007669"/>
    <property type="project" value="InterPro"/>
</dbReference>
<dbReference type="GO" id="GO:0015697">
    <property type="term" value="P:quaternary ammonium group transport"/>
    <property type="evidence" value="ECO:0007669"/>
    <property type="project" value="UniProtKB-ARBA"/>
</dbReference>
<dbReference type="Pfam" id="PF08402">
    <property type="entry name" value="TOBE_2"/>
    <property type="match status" value="1"/>
</dbReference>
<evidence type="ECO:0000259" key="4">
    <source>
        <dbReference type="PROSITE" id="PS50893"/>
    </source>
</evidence>
<dbReference type="PROSITE" id="PS00211">
    <property type="entry name" value="ABC_TRANSPORTER_1"/>
    <property type="match status" value="1"/>
</dbReference>
<dbReference type="Pfam" id="PF00005">
    <property type="entry name" value="ABC_tran"/>
    <property type="match status" value="1"/>
</dbReference>
<feature type="domain" description="ABC transporter" evidence="4">
    <location>
        <begin position="10"/>
        <end position="240"/>
    </location>
</feature>
<dbReference type="GO" id="GO:0043190">
    <property type="term" value="C:ATP-binding cassette (ABC) transporter complex"/>
    <property type="evidence" value="ECO:0007669"/>
    <property type="project" value="InterPro"/>
</dbReference>
<comment type="caution">
    <text evidence="5">The sequence shown here is derived from an EMBL/GenBank/DDBJ whole genome shotgun (WGS) entry which is preliminary data.</text>
</comment>
<name>A0A443IRF9_9RHOB</name>